<keyword evidence="2" id="KW-1185">Reference proteome</keyword>
<name>A0A8X6UZR5_TRICX</name>
<organism evidence="1 2">
    <name type="scientific">Trichonephila clavipes</name>
    <name type="common">Golden silk orbweaver</name>
    <name type="synonym">Nephila clavipes</name>
    <dbReference type="NCBI Taxonomy" id="2585209"/>
    <lineage>
        <taxon>Eukaryota</taxon>
        <taxon>Metazoa</taxon>
        <taxon>Ecdysozoa</taxon>
        <taxon>Arthropoda</taxon>
        <taxon>Chelicerata</taxon>
        <taxon>Arachnida</taxon>
        <taxon>Araneae</taxon>
        <taxon>Araneomorphae</taxon>
        <taxon>Entelegynae</taxon>
        <taxon>Araneoidea</taxon>
        <taxon>Nephilidae</taxon>
        <taxon>Trichonephila</taxon>
    </lineage>
</organism>
<proteinExistence type="predicted"/>
<evidence type="ECO:0000313" key="2">
    <source>
        <dbReference type="Proteomes" id="UP000887159"/>
    </source>
</evidence>
<dbReference type="Proteomes" id="UP000887159">
    <property type="component" value="Unassembled WGS sequence"/>
</dbReference>
<sequence>MENLWGQNGISILPFQEESVACRLVNEYGLELLHLRVSPLESHIGDIKASYRSRLDAGKLNRSWMKHGTQGEGNILVSPALVIQPTGLSDPLIQRTRTPCVFGGYLVSSGIESRTSGLESDTVATRLPTAANRPYISLTKVYL</sequence>
<accession>A0A8X6UZR5</accession>
<dbReference type="EMBL" id="BMAU01021040">
    <property type="protein sequence ID" value="GFX87854.1"/>
    <property type="molecule type" value="Genomic_DNA"/>
</dbReference>
<protein>
    <submittedName>
        <fullName evidence="1">Uncharacterized protein</fullName>
    </submittedName>
</protein>
<comment type="caution">
    <text evidence="1">The sequence shown here is derived from an EMBL/GenBank/DDBJ whole genome shotgun (WGS) entry which is preliminary data.</text>
</comment>
<dbReference type="AlphaFoldDB" id="A0A8X6UZR5"/>
<reference evidence="1" key="1">
    <citation type="submission" date="2020-08" db="EMBL/GenBank/DDBJ databases">
        <title>Multicomponent nature underlies the extraordinary mechanical properties of spider dragline silk.</title>
        <authorList>
            <person name="Kono N."/>
            <person name="Nakamura H."/>
            <person name="Mori M."/>
            <person name="Yoshida Y."/>
            <person name="Ohtoshi R."/>
            <person name="Malay A.D."/>
            <person name="Moran D.A.P."/>
            <person name="Tomita M."/>
            <person name="Numata K."/>
            <person name="Arakawa K."/>
        </authorList>
    </citation>
    <scope>NUCLEOTIDE SEQUENCE</scope>
</reference>
<evidence type="ECO:0000313" key="1">
    <source>
        <dbReference type="EMBL" id="GFX87854.1"/>
    </source>
</evidence>
<gene>
    <name evidence="1" type="ORF">TNCV_4373191</name>
</gene>